<evidence type="ECO:0000259" key="1">
    <source>
        <dbReference type="Pfam" id="PF02557"/>
    </source>
</evidence>
<dbReference type="Proteomes" id="UP000637423">
    <property type="component" value="Unassembled WGS sequence"/>
</dbReference>
<dbReference type="InterPro" id="IPR003709">
    <property type="entry name" value="VanY-like_core_dom"/>
</dbReference>
<dbReference type="Gene3D" id="3.30.1380.10">
    <property type="match status" value="1"/>
</dbReference>
<dbReference type="SUPFAM" id="SSF55166">
    <property type="entry name" value="Hedgehog/DD-peptidase"/>
    <property type="match status" value="1"/>
</dbReference>
<dbReference type="RefSeq" id="WP_188564403.1">
    <property type="nucleotide sequence ID" value="NZ_BMED01000001.1"/>
</dbReference>
<reference evidence="2" key="1">
    <citation type="journal article" date="2014" name="Int. J. Syst. Evol. Microbiol.">
        <title>Complete genome sequence of Corynebacterium casei LMG S-19264T (=DSM 44701T), isolated from a smear-ripened cheese.</title>
        <authorList>
            <consortium name="US DOE Joint Genome Institute (JGI-PGF)"/>
            <person name="Walter F."/>
            <person name="Albersmeier A."/>
            <person name="Kalinowski J."/>
            <person name="Ruckert C."/>
        </authorList>
    </citation>
    <scope>NUCLEOTIDE SEQUENCE</scope>
    <source>
        <strain evidence="2">CGMCC 1.10998</strain>
    </source>
</reference>
<organism evidence="2 3">
    <name type="scientific">Undibacterium terreum</name>
    <dbReference type="NCBI Taxonomy" id="1224302"/>
    <lineage>
        <taxon>Bacteria</taxon>
        <taxon>Pseudomonadati</taxon>
        <taxon>Pseudomonadota</taxon>
        <taxon>Betaproteobacteria</taxon>
        <taxon>Burkholderiales</taxon>
        <taxon>Oxalobacteraceae</taxon>
        <taxon>Undibacterium</taxon>
    </lineage>
</organism>
<dbReference type="InterPro" id="IPR058193">
    <property type="entry name" value="VanY/YodJ_core_dom"/>
</dbReference>
<evidence type="ECO:0000313" key="3">
    <source>
        <dbReference type="Proteomes" id="UP000637423"/>
    </source>
</evidence>
<dbReference type="GO" id="GO:0006508">
    <property type="term" value="P:proteolysis"/>
    <property type="evidence" value="ECO:0007669"/>
    <property type="project" value="InterPro"/>
</dbReference>
<name>A0A916U5X5_9BURK</name>
<dbReference type="AlphaFoldDB" id="A0A916U5X5"/>
<keyword evidence="2" id="KW-0645">Protease</keyword>
<proteinExistence type="predicted"/>
<gene>
    <name evidence="2" type="primary">vanY</name>
    <name evidence="2" type="ORF">GCM10011396_05040</name>
</gene>
<keyword evidence="3" id="KW-1185">Reference proteome</keyword>
<keyword evidence="2" id="KW-0121">Carboxypeptidase</keyword>
<dbReference type="Pfam" id="PF02557">
    <property type="entry name" value="VanY"/>
    <property type="match status" value="1"/>
</dbReference>
<accession>A0A916U5X5</accession>
<dbReference type="CDD" id="cd14852">
    <property type="entry name" value="LD-carboxypeptidase"/>
    <property type="match status" value="1"/>
</dbReference>
<dbReference type="PANTHER" id="PTHR34385:SF1">
    <property type="entry name" value="PEPTIDOGLYCAN L-ALANYL-D-GLUTAMATE ENDOPEPTIDASE CWLK"/>
    <property type="match status" value="1"/>
</dbReference>
<dbReference type="EMBL" id="BMED01000001">
    <property type="protein sequence ID" value="GGC61064.1"/>
    <property type="molecule type" value="Genomic_DNA"/>
</dbReference>
<dbReference type="PANTHER" id="PTHR34385">
    <property type="entry name" value="D-ALANYL-D-ALANINE CARBOXYPEPTIDASE"/>
    <property type="match status" value="1"/>
</dbReference>
<evidence type="ECO:0000313" key="2">
    <source>
        <dbReference type="EMBL" id="GGC61064.1"/>
    </source>
</evidence>
<dbReference type="InterPro" id="IPR009045">
    <property type="entry name" value="Zn_M74/Hedgehog-like"/>
</dbReference>
<keyword evidence="2" id="KW-0378">Hydrolase</keyword>
<reference evidence="2" key="2">
    <citation type="submission" date="2020-09" db="EMBL/GenBank/DDBJ databases">
        <authorList>
            <person name="Sun Q."/>
            <person name="Zhou Y."/>
        </authorList>
    </citation>
    <scope>NUCLEOTIDE SEQUENCE</scope>
    <source>
        <strain evidence="2">CGMCC 1.10998</strain>
    </source>
</reference>
<feature type="domain" description="D-alanyl-D-alanine carboxypeptidase-like core" evidence="1">
    <location>
        <begin position="43"/>
        <end position="167"/>
    </location>
</feature>
<dbReference type="InterPro" id="IPR052179">
    <property type="entry name" value="DD-CPase-like"/>
</dbReference>
<comment type="caution">
    <text evidence="2">The sequence shown here is derived from an EMBL/GenBank/DDBJ whole genome shotgun (WGS) entry which is preliminary data.</text>
</comment>
<dbReference type="GO" id="GO:0004180">
    <property type="term" value="F:carboxypeptidase activity"/>
    <property type="evidence" value="ECO:0007669"/>
    <property type="project" value="UniProtKB-KW"/>
</dbReference>
<protein>
    <submittedName>
        <fullName evidence="2">D-alanyl-D-alanine carboxypeptidase</fullName>
    </submittedName>
</protein>
<sequence>MNSALAQLGIGQALLDARGFIAQEEASDLQVAEIGEDGREFLLTPATTTAWHSMKIAAQQDGIVLLLVSAYRSVQRQIEIVQAKLDAGQQIADILTIVAPPGYSEHHTGRAIDIGSDEDTPELEVEFETTAAFAWLTQHANAFGFSMSYPKGNSSGYQYEPWHWCFTNTADPA</sequence>